<organism evidence="1 2">
    <name type="scientific">Bacillus phage vB_BcM_Sam112</name>
    <dbReference type="NCBI Taxonomy" id="2663324"/>
    <lineage>
        <taxon>Viruses</taxon>
        <taxon>Duplodnaviria</taxon>
        <taxon>Heunggongvirae</taxon>
        <taxon>Uroviricota</taxon>
        <taxon>Caudoviricetes</taxon>
        <taxon>Trautnerviridae</taxon>
        <taxon>Prospektnaukivirus</taxon>
        <taxon>Prospektnaukivirus sam112</taxon>
    </lineage>
</organism>
<dbReference type="EMBL" id="MN604230">
    <property type="protein sequence ID" value="QGF21774.1"/>
    <property type="molecule type" value="Genomic_DNA"/>
</dbReference>
<keyword evidence="2" id="KW-1185">Reference proteome</keyword>
<dbReference type="Proteomes" id="UP000343370">
    <property type="component" value="Segment"/>
</dbReference>
<reference evidence="1 2" key="1">
    <citation type="submission" date="2019-10" db="EMBL/GenBank/DDBJ databases">
        <authorList>
            <person name="Kazantseva O."/>
            <person name="Piligrimova E."/>
            <person name="Shadrin A."/>
            <person name="Zagorodny V."/>
        </authorList>
    </citation>
    <scope>NUCLEOTIDE SEQUENCE [LARGE SCALE GENOMIC DNA]</scope>
</reference>
<evidence type="ECO:0000313" key="1">
    <source>
        <dbReference type="EMBL" id="QGF21774.1"/>
    </source>
</evidence>
<gene>
    <name evidence="1" type="ORF">Sam112_gp72</name>
</gene>
<name>A0A5Q2F8C8_9CAUD</name>
<evidence type="ECO:0000313" key="2">
    <source>
        <dbReference type="Proteomes" id="UP000343370"/>
    </source>
</evidence>
<protein>
    <submittedName>
        <fullName evidence="1">Putative sigma-factor</fullName>
    </submittedName>
</protein>
<accession>A0A5Q2F8C8</accession>
<sequence length="78" mass="9242">MSFKGCDNISMQNIWEQVKENDAKLRKCQQHDFSIDLEPGSTWNKKWKCTKCGGHVQNQAKYWYEMGVTHEKARKAYE</sequence>
<proteinExistence type="predicted"/>